<gene>
    <name evidence="1" type="ORF">PENCOP_c001G02667</name>
</gene>
<dbReference type="EMBL" id="MDDG01000001">
    <property type="protein sequence ID" value="OQE46530.1"/>
    <property type="molecule type" value="Genomic_DNA"/>
</dbReference>
<dbReference type="AlphaFoldDB" id="A0A1V6V784"/>
<proteinExistence type="predicted"/>
<evidence type="ECO:0000313" key="2">
    <source>
        <dbReference type="Proteomes" id="UP000191500"/>
    </source>
</evidence>
<comment type="caution">
    <text evidence="1">The sequence shown here is derived from an EMBL/GenBank/DDBJ whole genome shotgun (WGS) entry which is preliminary data.</text>
</comment>
<keyword evidence="2" id="KW-1185">Reference proteome</keyword>
<evidence type="ECO:0000313" key="1">
    <source>
        <dbReference type="EMBL" id="OQE46530.1"/>
    </source>
</evidence>
<protein>
    <submittedName>
        <fullName evidence="1">Uncharacterized protein</fullName>
    </submittedName>
</protein>
<dbReference type="Proteomes" id="UP000191500">
    <property type="component" value="Unassembled WGS sequence"/>
</dbReference>
<accession>A0A1V6V784</accession>
<organism evidence="1 2">
    <name type="scientific">Penicillium coprophilum</name>
    <dbReference type="NCBI Taxonomy" id="36646"/>
    <lineage>
        <taxon>Eukaryota</taxon>
        <taxon>Fungi</taxon>
        <taxon>Dikarya</taxon>
        <taxon>Ascomycota</taxon>
        <taxon>Pezizomycotina</taxon>
        <taxon>Eurotiomycetes</taxon>
        <taxon>Eurotiomycetidae</taxon>
        <taxon>Eurotiales</taxon>
        <taxon>Aspergillaceae</taxon>
        <taxon>Penicillium</taxon>
    </lineage>
</organism>
<reference evidence="2" key="1">
    <citation type="journal article" date="2017" name="Nat. Microbiol.">
        <title>Global analysis of biosynthetic gene clusters reveals vast potential of secondary metabolite production in Penicillium species.</title>
        <authorList>
            <person name="Nielsen J.C."/>
            <person name="Grijseels S."/>
            <person name="Prigent S."/>
            <person name="Ji B."/>
            <person name="Dainat J."/>
            <person name="Nielsen K.F."/>
            <person name="Frisvad J.C."/>
            <person name="Workman M."/>
            <person name="Nielsen J."/>
        </authorList>
    </citation>
    <scope>NUCLEOTIDE SEQUENCE [LARGE SCALE GENOMIC DNA]</scope>
    <source>
        <strain evidence="2">IBT 31321</strain>
    </source>
</reference>
<sequence>MVRMVNPHVQETVGRIVGALVMSITSSGIQSHTETNGMTPPTNKDYDAFIRAWTVQKSFRGYGVGAALLNEAVLICYHHQWKGPRFANSHTNSLRDFPSLFNSEMDQESAMWSSYLRKRIEANRQSRSAFEARMLHAPLNHLNANYGQSPRVDIPMRLIRIQVKLEELIRRYFDMRLDKAFEAQARWKESS</sequence>
<name>A0A1V6V784_9EURO</name>